<evidence type="ECO:0000313" key="2">
    <source>
        <dbReference type="Proteomes" id="UP000494165"/>
    </source>
</evidence>
<protein>
    <submittedName>
        <fullName evidence="1">Uncharacterized protein</fullName>
    </submittedName>
</protein>
<sequence length="1945" mass="227983">MGINLSPDFKLDDLLIFLPNKLFETLALKVMKMNCTYLVNDHKLLNSWIKPIFKEILRDDLCELNLTGFMTHCKEDIPYSYFKRALYRISALANNIEVLQIFGEDDQNCCTHARFIIRPREINCLKDLHHLRELQIKYFTFYLKPVMDLCFKVPTLVHVNINLEIVELPDEEELILKLGNLKAFQCDNSIWDHELFTKFILLCLDKLTELQLIGIPCSPFCATYEISDSVGGLGYSNLRHLSVGERVIRWRRNLPHKFPLVSHLKIDLKDIGYNVVGDGLGLDLVKFTKITSLNLQFISLNDMFSILRNCGLNLRELHVAIESEVHPQTLSYALIFELCPSLEKIYMKYKIVRQADPHEQEQILSFANINELKMNMNDMVLNSIVFAPELKKVEIICEGFNDVYFPGYLNRLELAIKEESAWQKLEQLAINMHWRLAHQVNERIFKAVASLVKLAARNLRSLSVIKLKLNYRLDYIKLAKALNDENETEEEIQEWLWDDEVPTVDSLRCIVDDDTLTEVLEIFSEKDLILAMADKDENVNLNEHIHRIASKLGIDDLKATFNLRQLSKTLPEESFVPLALKLLKTKCTFLLKNETYLRDLKIYILNELINRYDPKELDLTGLMTFCFKIERKLEVLNNMLACQQFKNIEVIRIFSNDNRLEKFFGYTFEGQEKMIKGLEALHHLRELQINLFAFRLNEVMDICFSVPTLEHINVILGVQQVPDREELMFKLGKLKAFQCIPVFNQVIEIYSKFIMMCMENLTKLQLIGSLCSPFSTNYEIVKSDEQSSISSLRHLRIHNWVNRDFEYLRMFPHVTHLKIDFADWTYIPNYIKNEKIFKNIESLSLINITRRTMSQILQTYGFYLRELHALVVDEREKSFSGMFFTKIWKLCPNLEKVHVNYTINETDFETDQKNLLAVSKINELKIDLKTMICTKMVTAPQLKELEMDCEFFHDDLILCFEYLCRDIRNKKILQKLEHLTIDMRWFHPQQVRADHFRRVASLVKCVTTNVPKLSVVEFKLNYRCDYLKLAKALKDVDTTNEDLQMQGWLWNGTFSSSRNWLDFIEMAEINLSEYLKELGLKLNDKKITERISRVASKLKINLSPSFDREELLALPNDALENLSLKLMTTKCQYLVRDQNEFLNVMTPLFYGLLTPRLKALDLTGYMTFCKDEKKFDSFRTAIFGIYFCAKNIKKLQILNDGDAFSQFAIDELLRDTLKGFKNLRKLDIDFFTFNLEDVMNICHKVPTLKYINSNFKFEEIPSEQDLKKKLANLKGFQFKLVGQHDWKALIKRCMYYVRNLQVIGTPYIPFCTTYKIDDWTPLRTSNLRYMGIDNSLDWENYFPIMYSYVQNLSIDWNVWNEPSDYPLRKFEGIKTLTLLNIPVDSVIRLLIVHGIHLLELYVTVDASSLPPLTYSRIFELCPRLQKIYLHDIHNQSETIESFANINELKLDLDTLENSNILNAPDLQKVQLIGVGRSTKSYDSLHLQVGRFLRLICAMDEANYLLDNYTVSSRFIRIARKLNIQLGPDFNITKILELPVEVREALCLKLLKTKCSYIVRLEDELSHLINPTFLAVLSPSLKTLDLTGLITFCCEENKYKLFRESLVDILRYAPNIEELLIFSEVDDENFKFPDINIKLPEIENLKGLQLLRELQIELFTFDLPDLMNICSRVPTLQYLRINLMLQQLPNVEQLRKSFAHLKVFEFDLMVDHTLESFNLMCMENLPNLQVIESRVVNTFDTGYKIDHSAPLPPTGISNLRHLNLDHFFKWRNCFLEMCPFLTHLMIQWGDFEDMEENQKILQFSQIKSLTLETIPVNDLYRFLHAYGRNLLELHVVATYKEAQTSFLSYNQIFNLCPNLEKIFLFSENKECFSSQFERINSFANISELKLDTKYLEMSNIPDAPGLRKIDLVCYRFSTDQLNSIIHSISQRWNKFTVTPLKGWQSW</sequence>
<dbReference type="PANTHER" id="PTHR13318">
    <property type="entry name" value="PARTNER OF PAIRED, ISOFORM B-RELATED"/>
    <property type="match status" value="1"/>
</dbReference>
<evidence type="ECO:0000313" key="1">
    <source>
        <dbReference type="EMBL" id="CAB3386412.1"/>
    </source>
</evidence>
<keyword evidence="2" id="KW-1185">Reference proteome</keyword>
<dbReference type="Gene3D" id="3.80.10.10">
    <property type="entry name" value="Ribonuclease Inhibitor"/>
    <property type="match status" value="2"/>
</dbReference>
<dbReference type="GO" id="GO:0031146">
    <property type="term" value="P:SCF-dependent proteasomal ubiquitin-dependent protein catabolic process"/>
    <property type="evidence" value="ECO:0007669"/>
    <property type="project" value="TreeGrafter"/>
</dbReference>
<dbReference type="EMBL" id="CADEPI010000480">
    <property type="protein sequence ID" value="CAB3386412.1"/>
    <property type="molecule type" value="Genomic_DNA"/>
</dbReference>
<proteinExistence type="predicted"/>
<dbReference type="PANTHER" id="PTHR13318:SF95">
    <property type="entry name" value="F-BOX PROTEIN YLR352W"/>
    <property type="match status" value="1"/>
</dbReference>
<name>A0A8S1E0E8_9INSE</name>
<dbReference type="Proteomes" id="UP000494165">
    <property type="component" value="Unassembled WGS sequence"/>
</dbReference>
<comment type="caution">
    <text evidence="1">The sequence shown here is derived from an EMBL/GenBank/DDBJ whole genome shotgun (WGS) entry which is preliminary data.</text>
</comment>
<organism evidence="1 2">
    <name type="scientific">Cloeon dipterum</name>
    <dbReference type="NCBI Taxonomy" id="197152"/>
    <lineage>
        <taxon>Eukaryota</taxon>
        <taxon>Metazoa</taxon>
        <taxon>Ecdysozoa</taxon>
        <taxon>Arthropoda</taxon>
        <taxon>Hexapoda</taxon>
        <taxon>Insecta</taxon>
        <taxon>Pterygota</taxon>
        <taxon>Palaeoptera</taxon>
        <taxon>Ephemeroptera</taxon>
        <taxon>Pisciforma</taxon>
        <taxon>Baetidae</taxon>
        <taxon>Cloeon</taxon>
    </lineage>
</organism>
<gene>
    <name evidence="1" type="ORF">CLODIP_2_CD15321</name>
</gene>
<dbReference type="GO" id="GO:0019005">
    <property type="term" value="C:SCF ubiquitin ligase complex"/>
    <property type="evidence" value="ECO:0007669"/>
    <property type="project" value="TreeGrafter"/>
</dbReference>
<reference evidence="1 2" key="1">
    <citation type="submission" date="2020-04" db="EMBL/GenBank/DDBJ databases">
        <authorList>
            <person name="Alioto T."/>
            <person name="Alioto T."/>
            <person name="Gomez Garrido J."/>
        </authorList>
    </citation>
    <scope>NUCLEOTIDE SEQUENCE [LARGE SCALE GENOMIC DNA]</scope>
</reference>
<accession>A0A8S1E0E8</accession>
<dbReference type="InterPro" id="IPR032675">
    <property type="entry name" value="LRR_dom_sf"/>
</dbReference>